<dbReference type="PANTHER" id="PTHR34819:SF3">
    <property type="entry name" value="CELL SURFACE PROTEIN"/>
    <property type="match status" value="1"/>
</dbReference>
<dbReference type="Pfam" id="PF01345">
    <property type="entry name" value="DUF11"/>
    <property type="match status" value="1"/>
</dbReference>
<dbReference type="RefSeq" id="WP_121098947.1">
    <property type="nucleotide sequence ID" value="NZ_RBII01000001.1"/>
</dbReference>
<name>A0A420WJR3_9PROT</name>
<keyword evidence="1" id="KW-0732">Signal</keyword>
<feature type="domain" description="DUF11" evidence="2">
    <location>
        <begin position="656"/>
        <end position="780"/>
    </location>
</feature>
<protein>
    <submittedName>
        <fullName evidence="3">Putative repeat protein (TIGR01451 family)</fullName>
    </submittedName>
</protein>
<dbReference type="NCBIfam" id="TIGR01451">
    <property type="entry name" value="B_ant_repeat"/>
    <property type="match status" value="1"/>
</dbReference>
<evidence type="ECO:0000259" key="2">
    <source>
        <dbReference type="Pfam" id="PF01345"/>
    </source>
</evidence>
<dbReference type="InterPro" id="IPR051172">
    <property type="entry name" value="Chlamydia_OmcB"/>
</dbReference>
<dbReference type="Proteomes" id="UP000282211">
    <property type="component" value="Unassembled WGS sequence"/>
</dbReference>
<dbReference type="PROSITE" id="PS51257">
    <property type="entry name" value="PROKAR_LIPOPROTEIN"/>
    <property type="match status" value="1"/>
</dbReference>
<feature type="signal peptide" evidence="1">
    <location>
        <begin position="1"/>
        <end position="24"/>
    </location>
</feature>
<dbReference type="PANTHER" id="PTHR34819">
    <property type="entry name" value="LARGE CYSTEINE-RICH PERIPLASMIC PROTEIN OMCB"/>
    <property type="match status" value="1"/>
</dbReference>
<evidence type="ECO:0000313" key="4">
    <source>
        <dbReference type="Proteomes" id="UP000282211"/>
    </source>
</evidence>
<keyword evidence="4" id="KW-1185">Reference proteome</keyword>
<feature type="chain" id="PRO_5019005332" evidence="1">
    <location>
        <begin position="25"/>
        <end position="2013"/>
    </location>
</feature>
<comment type="caution">
    <text evidence="3">The sequence shown here is derived from an EMBL/GenBank/DDBJ whole genome shotgun (WGS) entry which is preliminary data.</text>
</comment>
<dbReference type="InterPro" id="IPR047589">
    <property type="entry name" value="DUF11_rpt"/>
</dbReference>
<organism evidence="3 4">
    <name type="scientific">Litorimonas taeanensis</name>
    <dbReference type="NCBI Taxonomy" id="568099"/>
    <lineage>
        <taxon>Bacteria</taxon>
        <taxon>Pseudomonadati</taxon>
        <taxon>Pseudomonadota</taxon>
        <taxon>Alphaproteobacteria</taxon>
        <taxon>Maricaulales</taxon>
        <taxon>Robiginitomaculaceae</taxon>
    </lineage>
</organism>
<gene>
    <name evidence="3" type="ORF">DES40_0456</name>
</gene>
<proteinExistence type="predicted"/>
<dbReference type="InterPro" id="IPR001434">
    <property type="entry name" value="OmcB-like_DUF11"/>
</dbReference>
<accession>A0A420WJR3</accession>
<evidence type="ECO:0000256" key="1">
    <source>
        <dbReference type="SAM" id="SignalP"/>
    </source>
</evidence>
<dbReference type="InParanoid" id="A0A420WJR3"/>
<reference evidence="3 4" key="1">
    <citation type="submission" date="2018-10" db="EMBL/GenBank/DDBJ databases">
        <title>Genomic Encyclopedia of Type Strains, Phase IV (KMG-IV): sequencing the most valuable type-strain genomes for metagenomic binning, comparative biology and taxonomic classification.</title>
        <authorList>
            <person name="Goeker M."/>
        </authorList>
    </citation>
    <scope>NUCLEOTIDE SEQUENCE [LARGE SCALE GENOMIC DNA]</scope>
    <source>
        <strain evidence="3 4">DSM 22008</strain>
    </source>
</reference>
<evidence type="ECO:0000313" key="3">
    <source>
        <dbReference type="EMBL" id="RKQ71145.1"/>
    </source>
</evidence>
<sequence>MSGFKAILSAWVIIGTFLGCNAFAATPAGSIILNQATATYFDNELDSGFSVLSTIASVRVKPRPNFALLNDVELQANAGETVVFSHIIENTGNQTDRYFVDAMPIPSNLQLQEVRLFHDINQNGAVDPEDPQISETASLVPGSAISILLSGEVPTTAVAGQGYYGSIRAISQQDPNLVQVRMDVARITSDAAFRVLKSAMPNCATPVGENETIEYNLRFLNINKLQSSVIEYTIDGAVERGFIIEDEVPANTVLLENAVSQVAPSSAIIVVRDASSGRLSAYENFIESDFVESIGIFIPESAMTSGQSGNLSFKVKPSENITPETVVTNVVAVDFDHDGQTDIESNPVCNMLAASGEGEEATIEFLEPNLAIRRAVAQANSQTKTVQFGPKHDVNSDYENTGLYRLENYPNYTVVGDGVYLQVRSSSFNKSSSLADRRDDDKFIRIKIESSKTGDTLYTRVLETEPNSGLFRVETPFRLSLTELGAGGDCGPTTEDQCVLKSAVGDVIGASIFDEGIRATLTAKASVNPQGVVFDSASMASVSGAEVNFINVDGSPAIDGLSGTPVPPQVTNETGLFTVPRLEDGQYAVSVTPPQDFTFPSQVAPSIFATRRVVDNRSYGLNGYLSRTDGTFTGEFTKQEPSFDIPLDPNLKQGQLQLQKQASQNTAVFGDFVEYELRVINRNDAVLFDVRVDDVMPRGFTYVAGSATLNGEPLDVVSGQNGLLQFNLGRMSISETGIVKYNLRVGPEARPGESTNRAIASGRTSGLLDSVSEQATATITIRDEGLFSDRAYIIGSVYVDRNGNGEKEAEELGIPHARIWFDDGTWVETDMRGDYSLYGIKPRTHIARLDNVTIPEFLTPKSHGSRYVSKGWSRIVDLTAGELHRANFALECKDVSTCLGREALSALVAERAETLDPNAILDAALSYEGLIGETVDNRNSRRGEQAGVDGDISAGLIRGARASAPIGGATPKAQAETARAPIDDVETPAQMTPEALAKTLTVEDGKSGKWFWPQAEEGLDDVISRDGKFIVATRKGISPTLYIDGEAVDKSNLGTLIENKSAKSQLVAWYGLNLEAGHHEIEVRGKDFFGNTRVLAKMSVLKPGKPERLEIITPDTPAFSGGDAMTSVEVHILDAKGTPAMGTHFVTLSMDAFGERVESLILEPDVQPKTPGHQVRVVNGVKRLSLKGPKKAGEYRVTASNGGELKTEQTLSFVEPMRDLMAVGLVELSGKKYSLSGLAEPALADEFPTEHDVDGRTSLFLKGRIKGDALLTFAYDSQKREDEGLFRDINPEAYYPIYGDASEKGFEAQSRSKVYVRVNKGGLSAMWGDFRTDIQNEESLTRTRRSLTGFNARAKDENWVGQVFAAETSEQVRVVRLRGRGTALDYQLPDAPIVRHSETLTIEVRDKDVPGLFVSETVLGLYQDYRIDDETGRLSLTAPLPSFDEFGNPVYLRARYETLGDGKEALTAGVRLNHETESSRVWAGLNYDEEGEIVDNRLTASVGAEVRTEKTRIWAEVGHMETTLIDDTKSNGNSARFGIETSVLGGELKAEGAFAEDDFENADAPILAGRVEGRTDFTRSIGKKTSLNAKATHSETLETGNARSTAVALMQTRLDNWTISAGPKYVRSKTEQEISTQTSAVLRVEHGLNIFGRKASTFIEGEQNLDESNARIKIGGDMNVREDTRIYASYALVDEIDDRTIVDGLTEFNDRNGQSRVVIGAETSILKNTTAYGEWRVADSLDGHTGEVGYGLRSSWEITDGITVAPQFEYSQNTGTDEEVDTSWSLSAAIADRRSETARRTLRAELRDTTNSTYYGARAAWAQRLNENVTGAIKVDGAYDQSKDAEDLTRVKVTAGLARRPSESRSTDWFALYQFLTEDGRGTSRDLHLISAHANREFSSRWTLSGRAASKWESFGEQKGSTQLLGSRLIYNHSEKWDFEANAGLRTLDWGDVTQTSAGIAAAFKPEDNVRVKLGYNFTGFDDRDLDPKGYNAHGLYWNVTVALDESWFGWLQ</sequence>
<dbReference type="OrthoDB" id="9773411at2"/>
<dbReference type="EMBL" id="RBII01000001">
    <property type="protein sequence ID" value="RKQ71145.1"/>
    <property type="molecule type" value="Genomic_DNA"/>
</dbReference>